<sequence>SSPRSELEALLTPWPLERTKGLLAKIGAVGNQPNLGASISASGGLGNLSALLISNSGTVDLGARLTVSETFVTAILTISTMASRSLRVTIGNPECAGGSANHNLLAFAQAQFKGDLGAFIEAHIERDLGATINSPNIIYAMDTINILFSPSLFRFNTTFLSTDTIPISFTPFRGKDMGAFIFGELASTDLPAELTVVFLQPRVTPNLNRILAADLRAGQELNIRELRLTMEGSFTEYFYVNGTDQAFIQDANENWFINIAAFQEIAADLFGDFASSRVCRVGNISSFTTLDEAVRSCIDSVLGTTQQVSMGASITGTGGNFGLGASLNVLAFGVNVDDFNAKINQICAGAFGASITGDP</sequence>
<dbReference type="EMBL" id="LAZR01062946">
    <property type="protein sequence ID" value="KKK60486.1"/>
    <property type="molecule type" value="Genomic_DNA"/>
</dbReference>
<reference evidence="1" key="1">
    <citation type="journal article" date="2015" name="Nature">
        <title>Complex archaea that bridge the gap between prokaryotes and eukaryotes.</title>
        <authorList>
            <person name="Spang A."/>
            <person name="Saw J.H."/>
            <person name="Jorgensen S.L."/>
            <person name="Zaremba-Niedzwiedzka K."/>
            <person name="Martijn J."/>
            <person name="Lind A.E."/>
            <person name="van Eijk R."/>
            <person name="Schleper C."/>
            <person name="Guy L."/>
            <person name="Ettema T.J."/>
        </authorList>
    </citation>
    <scope>NUCLEOTIDE SEQUENCE</scope>
</reference>
<accession>A0A0F8ZKL1</accession>
<proteinExistence type="predicted"/>
<name>A0A0F8ZKL1_9ZZZZ</name>
<feature type="non-terminal residue" evidence="1">
    <location>
        <position position="1"/>
    </location>
</feature>
<protein>
    <submittedName>
        <fullName evidence="1">Uncharacterized protein</fullName>
    </submittedName>
</protein>
<comment type="caution">
    <text evidence="1">The sequence shown here is derived from an EMBL/GenBank/DDBJ whole genome shotgun (WGS) entry which is preliminary data.</text>
</comment>
<organism evidence="1">
    <name type="scientific">marine sediment metagenome</name>
    <dbReference type="NCBI Taxonomy" id="412755"/>
    <lineage>
        <taxon>unclassified sequences</taxon>
        <taxon>metagenomes</taxon>
        <taxon>ecological metagenomes</taxon>
    </lineage>
</organism>
<evidence type="ECO:0000313" key="1">
    <source>
        <dbReference type="EMBL" id="KKK60486.1"/>
    </source>
</evidence>
<dbReference type="AlphaFoldDB" id="A0A0F8ZKL1"/>
<gene>
    <name evidence="1" type="ORF">LCGC14_3023880</name>
</gene>